<accession>A0A7W9KDM3</accession>
<dbReference type="RefSeq" id="WP_184860192.1">
    <property type="nucleotide sequence ID" value="NZ_BAAAWY010000042.1"/>
</dbReference>
<keyword evidence="2" id="KW-1185">Reference proteome</keyword>
<dbReference type="Proteomes" id="UP000585638">
    <property type="component" value="Unassembled WGS sequence"/>
</dbReference>
<sequence length="452" mass="48118">MAPPVLPPEWWVLERYGEAFASRHIGVVIRAYRTDPRWRGVYGSAGISQSLVARWACMAQAHVSRTEAGPPEQHLDRLIAWAELLHMPQELLWFDLPERTRRVHRSPAGPGSPLPFSAAPAVPGASPGFGWFAGESAGTVVASVPDRVGLVEVEIIREMTETYRAIDNRHGGGRMRSLVVDFLASSVGGWLRADCPQRGVKDQLFVAAAGLSHLAGWSSYDVGDRDSGGRHLRQAHKLAMAAGDVALSAEMLAGMAHQAAHAWSGALAIDLAVSARDSARRSGVGVLVAEASAMAAHAYAVNRDRPASLAALTDAETTFSASEDAERPSWLAYFDRAYLAAKTGHVLAVLGDFEQAERAARDSLAMADGYDRGKMFNLSLLANILAAQGKIDEAADLAVKAVGLAADLASARSVSYLTSVAARLAPHRAHPGAAMALDRMRTAGISVNPQQS</sequence>
<gene>
    <name evidence="1" type="ORF">BJ998_001817</name>
</gene>
<dbReference type="EMBL" id="JACHIR010000001">
    <property type="protein sequence ID" value="MBB5890621.1"/>
    <property type="molecule type" value="Genomic_DNA"/>
</dbReference>
<comment type="caution">
    <text evidence="1">The sequence shown here is derived from an EMBL/GenBank/DDBJ whole genome shotgun (WGS) entry which is preliminary data.</text>
</comment>
<organism evidence="1 2">
    <name type="scientific">Kutzneria kofuensis</name>
    <dbReference type="NCBI Taxonomy" id="103725"/>
    <lineage>
        <taxon>Bacteria</taxon>
        <taxon>Bacillati</taxon>
        <taxon>Actinomycetota</taxon>
        <taxon>Actinomycetes</taxon>
        <taxon>Pseudonocardiales</taxon>
        <taxon>Pseudonocardiaceae</taxon>
        <taxon>Kutzneria</taxon>
    </lineage>
</organism>
<proteinExistence type="predicted"/>
<dbReference type="Gene3D" id="1.25.40.10">
    <property type="entry name" value="Tetratricopeptide repeat domain"/>
    <property type="match status" value="1"/>
</dbReference>
<dbReference type="AlphaFoldDB" id="A0A7W9KDM3"/>
<protein>
    <submittedName>
        <fullName evidence="1">Tetratricopeptide (TPR) repeat protein</fullName>
    </submittedName>
</protein>
<evidence type="ECO:0000313" key="2">
    <source>
        <dbReference type="Proteomes" id="UP000585638"/>
    </source>
</evidence>
<dbReference type="InterPro" id="IPR011990">
    <property type="entry name" value="TPR-like_helical_dom_sf"/>
</dbReference>
<dbReference type="SUPFAM" id="SSF48452">
    <property type="entry name" value="TPR-like"/>
    <property type="match status" value="1"/>
</dbReference>
<evidence type="ECO:0000313" key="1">
    <source>
        <dbReference type="EMBL" id="MBB5890621.1"/>
    </source>
</evidence>
<reference evidence="1 2" key="1">
    <citation type="submission" date="2020-08" db="EMBL/GenBank/DDBJ databases">
        <title>Sequencing the genomes of 1000 actinobacteria strains.</title>
        <authorList>
            <person name="Klenk H.-P."/>
        </authorList>
    </citation>
    <scope>NUCLEOTIDE SEQUENCE [LARGE SCALE GENOMIC DNA]</scope>
    <source>
        <strain evidence="1 2">DSM 43851</strain>
    </source>
</reference>
<name>A0A7W9KDM3_9PSEU</name>